<evidence type="ECO:0000259" key="3">
    <source>
        <dbReference type="PROSITE" id="PS50076"/>
    </source>
</evidence>
<dbReference type="SUPFAM" id="SSF48403">
    <property type="entry name" value="Ankyrin repeat"/>
    <property type="match status" value="1"/>
</dbReference>
<dbReference type="SMART" id="SM00248">
    <property type="entry name" value="ANK"/>
    <property type="match status" value="2"/>
</dbReference>
<dbReference type="Pfam" id="PF13637">
    <property type="entry name" value="Ank_4"/>
    <property type="match status" value="1"/>
</dbReference>
<feature type="compositionally biased region" description="Basic and acidic residues" evidence="2">
    <location>
        <begin position="175"/>
        <end position="211"/>
    </location>
</feature>
<dbReference type="PANTHER" id="PTHR44240">
    <property type="entry name" value="DNAJ DOMAIN (PROKARYOTIC HEAT SHOCK PROTEIN)-RELATED"/>
    <property type="match status" value="1"/>
</dbReference>
<dbReference type="OrthoDB" id="442087at2759"/>
<feature type="compositionally biased region" description="Basic residues" evidence="2">
    <location>
        <begin position="552"/>
        <end position="568"/>
    </location>
</feature>
<dbReference type="SMART" id="SM00271">
    <property type="entry name" value="DnaJ"/>
    <property type="match status" value="1"/>
</dbReference>
<dbReference type="Pfam" id="PF00226">
    <property type="entry name" value="DnaJ"/>
    <property type="match status" value="1"/>
</dbReference>
<dbReference type="InterPro" id="IPR036869">
    <property type="entry name" value="J_dom_sf"/>
</dbReference>
<evidence type="ECO:0000256" key="2">
    <source>
        <dbReference type="SAM" id="MobiDB-lite"/>
    </source>
</evidence>
<feature type="compositionally biased region" description="Low complexity" evidence="2">
    <location>
        <begin position="518"/>
        <end position="530"/>
    </location>
</feature>
<dbReference type="Proteomes" id="UP000313359">
    <property type="component" value="Unassembled WGS sequence"/>
</dbReference>
<dbReference type="InterPro" id="IPR002110">
    <property type="entry name" value="Ankyrin_rpt"/>
</dbReference>
<dbReference type="PANTHER" id="PTHR44240:SF10">
    <property type="entry name" value="J DOMAIN-CONTAINING PROTEIN"/>
    <property type="match status" value="1"/>
</dbReference>
<dbReference type="PROSITE" id="PS50297">
    <property type="entry name" value="ANK_REP_REGION"/>
    <property type="match status" value="1"/>
</dbReference>
<feature type="compositionally biased region" description="Polar residues" evidence="2">
    <location>
        <begin position="452"/>
        <end position="462"/>
    </location>
</feature>
<feature type="compositionally biased region" description="Basic residues" evidence="2">
    <location>
        <begin position="508"/>
        <end position="517"/>
    </location>
</feature>
<dbReference type="InterPro" id="IPR001623">
    <property type="entry name" value="DnaJ_domain"/>
</dbReference>
<evidence type="ECO:0000313" key="5">
    <source>
        <dbReference type="Proteomes" id="UP000313359"/>
    </source>
</evidence>
<evidence type="ECO:0000313" key="4">
    <source>
        <dbReference type="EMBL" id="RPD66089.1"/>
    </source>
</evidence>
<dbReference type="PRINTS" id="PR00625">
    <property type="entry name" value="JDOMAIN"/>
</dbReference>
<dbReference type="PROSITE" id="PS50088">
    <property type="entry name" value="ANK_REPEAT"/>
    <property type="match status" value="1"/>
</dbReference>
<dbReference type="InterPro" id="IPR052276">
    <property type="entry name" value="Diphthamide-biosynth_chaperone"/>
</dbReference>
<dbReference type="STRING" id="1328759.A0A5C2SSN8"/>
<feature type="repeat" description="ANK" evidence="1">
    <location>
        <begin position="291"/>
        <end position="323"/>
    </location>
</feature>
<organism evidence="4 5">
    <name type="scientific">Lentinus tigrinus ALCF2SS1-6</name>
    <dbReference type="NCBI Taxonomy" id="1328759"/>
    <lineage>
        <taxon>Eukaryota</taxon>
        <taxon>Fungi</taxon>
        <taxon>Dikarya</taxon>
        <taxon>Basidiomycota</taxon>
        <taxon>Agaricomycotina</taxon>
        <taxon>Agaricomycetes</taxon>
        <taxon>Polyporales</taxon>
        <taxon>Polyporaceae</taxon>
        <taxon>Lentinus</taxon>
    </lineage>
</organism>
<dbReference type="PROSITE" id="PS50076">
    <property type="entry name" value="DNAJ_2"/>
    <property type="match status" value="1"/>
</dbReference>
<dbReference type="SUPFAM" id="SSF46565">
    <property type="entry name" value="Chaperone J-domain"/>
    <property type="match status" value="1"/>
</dbReference>
<protein>
    <recommendedName>
        <fullName evidence="3">J domain-containing protein</fullName>
    </recommendedName>
</protein>
<feature type="compositionally biased region" description="Polar residues" evidence="2">
    <location>
        <begin position="536"/>
        <end position="547"/>
    </location>
</feature>
<feature type="domain" description="J" evidence="3">
    <location>
        <begin position="10"/>
        <end position="87"/>
    </location>
</feature>
<keyword evidence="1" id="KW-0040">ANK repeat</keyword>
<evidence type="ECO:0000256" key="1">
    <source>
        <dbReference type="PROSITE-ProRule" id="PRU00023"/>
    </source>
</evidence>
<reference evidence="4" key="1">
    <citation type="journal article" date="2018" name="Genome Biol. Evol.">
        <title>Genomics and development of Lentinus tigrinus, a white-rot wood-decaying mushroom with dimorphic fruiting bodies.</title>
        <authorList>
            <person name="Wu B."/>
            <person name="Xu Z."/>
            <person name="Knudson A."/>
            <person name="Carlson A."/>
            <person name="Chen N."/>
            <person name="Kovaka S."/>
            <person name="LaButti K."/>
            <person name="Lipzen A."/>
            <person name="Pennachio C."/>
            <person name="Riley R."/>
            <person name="Schakwitz W."/>
            <person name="Umezawa K."/>
            <person name="Ohm R.A."/>
            <person name="Grigoriev I.V."/>
            <person name="Nagy L.G."/>
            <person name="Gibbons J."/>
            <person name="Hibbett D."/>
        </authorList>
    </citation>
    <scope>NUCLEOTIDE SEQUENCE [LARGE SCALE GENOMIC DNA]</scope>
    <source>
        <strain evidence="4">ALCF2SS1-6</strain>
    </source>
</reference>
<accession>A0A5C2SSN8</accession>
<dbReference type="Gene3D" id="1.25.40.20">
    <property type="entry name" value="Ankyrin repeat-containing domain"/>
    <property type="match status" value="1"/>
</dbReference>
<dbReference type="Gene3D" id="1.10.287.110">
    <property type="entry name" value="DnaJ domain"/>
    <property type="match status" value="1"/>
</dbReference>
<dbReference type="EMBL" id="ML122251">
    <property type="protein sequence ID" value="RPD66089.1"/>
    <property type="molecule type" value="Genomic_DNA"/>
</dbReference>
<dbReference type="CDD" id="cd06257">
    <property type="entry name" value="DnaJ"/>
    <property type="match status" value="1"/>
</dbReference>
<feature type="region of interest" description="Disordered" evidence="2">
    <location>
        <begin position="433"/>
        <end position="576"/>
    </location>
</feature>
<feature type="region of interest" description="Disordered" evidence="2">
    <location>
        <begin position="66"/>
        <end position="95"/>
    </location>
</feature>
<feature type="compositionally biased region" description="Basic and acidic residues" evidence="2">
    <location>
        <begin position="66"/>
        <end position="78"/>
    </location>
</feature>
<gene>
    <name evidence="4" type="ORF">L227DRAFT_570017</name>
</gene>
<feature type="compositionally biased region" description="Polar residues" evidence="2">
    <location>
        <begin position="479"/>
        <end position="504"/>
    </location>
</feature>
<feature type="compositionally biased region" description="Basic residues" evidence="2">
    <location>
        <begin position="144"/>
        <end position="157"/>
    </location>
</feature>
<keyword evidence="5" id="KW-1185">Reference proteome</keyword>
<sequence length="576" mass="65952">MVLKQSVVVEAYSVLGLEQGASLELVKTTYKQLALKTHPDKNPGDEDATAQFQRLSEAYNTLVKHLDRSSAPPREHSHSHSHFHPFGYDDDDYDEDDDDYYYYDDEYYDDEYESDYEDRMNFYMYLYEELLRGRASRFAQSQYHHQHPHHHHHHHYHHDSPPESTEQYTARLRRQREEQEQAAERRAQEEASRKANQERERERERREAEKRQRAKASAKKAEAQASRKTAEQKARAQQEQVQALRSKVFEAARRKDTAAVKKGVYEDNVDASGGEVRKGAESFAKNTPEDPKETLLHIAAKHGDVDLVQWLDSHGAEPDERNGEDMTAYHIALRHGYPEIVKHYYETYPPKDKDFAHIYRSPEPQSNLRIALEAKEPEMTWMVLDNHLYSQYEIDDAWKFVTNKTFKSSISPAAKYDEFVNLFATYGGYSLEQPAPQAESPRAADPAPPPQSNGRQQNGKFQQQRRPRPTVTTEDVRSHTASPVSAVSENPQTPMSASASTNSPRGGRGQHFRRGSYRPHQQQQSYPSSPNGEQPPLQTNGQQQDGQFANRGRGRGGGRGQFRGRGRGRGVGVASA</sequence>
<name>A0A5C2SSN8_9APHY</name>
<feature type="region of interest" description="Disordered" evidence="2">
    <location>
        <begin position="139"/>
        <end position="238"/>
    </location>
</feature>
<dbReference type="InterPro" id="IPR036770">
    <property type="entry name" value="Ankyrin_rpt-contain_sf"/>
</dbReference>
<proteinExistence type="predicted"/>
<dbReference type="AlphaFoldDB" id="A0A5C2SSN8"/>